<dbReference type="Proteomes" id="UP000063434">
    <property type="component" value="Unassembled WGS sequence"/>
</dbReference>
<proteinExistence type="predicted"/>
<name>A0A120FXW2_PSEFL</name>
<accession>A0A120FXW2</accession>
<reference evidence="1 2" key="1">
    <citation type="submission" date="2015-05" db="EMBL/GenBank/DDBJ databases">
        <title>A genomic and transcriptomic approach to investigate the blue pigment phenotype in Pseudomonas fluorescens.</title>
        <authorList>
            <person name="Andreani N.A."/>
            <person name="Cardazzo B."/>
        </authorList>
    </citation>
    <scope>NUCLEOTIDE SEQUENCE [LARGE SCALE GENOMIC DNA]</scope>
    <source>
        <strain evidence="1 2">Ps_40</strain>
    </source>
</reference>
<dbReference type="CDD" id="cd06223">
    <property type="entry name" value="PRTases_typeI"/>
    <property type="match status" value="1"/>
</dbReference>
<dbReference type="PANTHER" id="PTHR46922:SF4">
    <property type="entry name" value="DHHA1 DOMAIN PROTEIN"/>
    <property type="match status" value="1"/>
</dbReference>
<dbReference type="InterPro" id="IPR000836">
    <property type="entry name" value="PRTase_dom"/>
</dbReference>
<dbReference type="EMBL" id="LCYC01000058">
    <property type="protein sequence ID" value="KWV72132.1"/>
    <property type="molecule type" value="Genomic_DNA"/>
</dbReference>
<dbReference type="RefSeq" id="WP_230962050.1">
    <property type="nucleotide sequence ID" value="NZ_LCYC01000058.1"/>
</dbReference>
<protein>
    <submittedName>
        <fullName evidence="1">Uncharacterized protein</fullName>
    </submittedName>
</protein>
<evidence type="ECO:0000313" key="2">
    <source>
        <dbReference type="Proteomes" id="UP000063434"/>
    </source>
</evidence>
<dbReference type="Gene3D" id="3.10.310.30">
    <property type="match status" value="1"/>
</dbReference>
<evidence type="ECO:0000313" key="1">
    <source>
        <dbReference type="EMBL" id="KWV72132.1"/>
    </source>
</evidence>
<sequence length="309" mass="34418">MSEIQRKTMCIFHGNCADGFGAAWVVRQALGADVEFVPGVYGQVPPDVTGKDVILVDFSYKRDVLAEMGRVASQVLVLDHHKTAKDDMACFDPFDAGVRSDRADSIWDHKKLGWETAVHMAKERGAPRVAVCFDMHRSGAMLAWDHFFPGQEPPQLLRHIEDRDLWLFKLDGTREIQANLFSYPYDFEVWDQLMAADVQTLRSDGAAIERKHHKDVAELVAVTKRRMVIGGHDVPVASLPYTLTSDAGHLMAQGEPFAACYWDTPDGRSFSLRSTDEGLDVSEIAKQYGGGGHRNASGFRVPFGHELTL</sequence>
<dbReference type="SUPFAM" id="SSF64182">
    <property type="entry name" value="DHH phosphoesterases"/>
    <property type="match status" value="1"/>
</dbReference>
<organism evidence="1 2">
    <name type="scientific">Pseudomonas fluorescens</name>
    <dbReference type="NCBI Taxonomy" id="294"/>
    <lineage>
        <taxon>Bacteria</taxon>
        <taxon>Pseudomonadati</taxon>
        <taxon>Pseudomonadota</taxon>
        <taxon>Gammaproteobacteria</taxon>
        <taxon>Pseudomonadales</taxon>
        <taxon>Pseudomonadaceae</taxon>
        <taxon>Pseudomonas</taxon>
    </lineage>
</organism>
<comment type="caution">
    <text evidence="1">The sequence shown here is derived from an EMBL/GenBank/DDBJ whole genome shotgun (WGS) entry which is preliminary data.</text>
</comment>
<dbReference type="PATRIC" id="fig|294.195.peg.4997"/>
<dbReference type="AlphaFoldDB" id="A0A120FXW2"/>
<gene>
    <name evidence="1" type="ORF">PFL603g_04673</name>
</gene>
<dbReference type="InterPro" id="IPR038763">
    <property type="entry name" value="DHH_sf"/>
</dbReference>
<dbReference type="PANTHER" id="PTHR46922">
    <property type="entry name" value="DHHA1 DOMAIN PROTEIN"/>
    <property type="match status" value="1"/>
</dbReference>